<evidence type="ECO:0000256" key="4">
    <source>
        <dbReference type="ARBA" id="ARBA00022833"/>
    </source>
</evidence>
<comment type="similarity">
    <text evidence="1">Belongs to the alkB family.</text>
</comment>
<proteinExistence type="inferred from homology"/>
<dbReference type="GO" id="GO:0003682">
    <property type="term" value="F:chromatin binding"/>
    <property type="evidence" value="ECO:0007669"/>
    <property type="project" value="InterPro"/>
</dbReference>
<keyword evidence="5" id="KW-0223">Dioxygenase</keyword>
<dbReference type="Gene3D" id="2.30.30.490">
    <property type="match status" value="1"/>
</dbReference>
<feature type="region of interest" description="Disordered" evidence="9">
    <location>
        <begin position="577"/>
        <end position="597"/>
    </location>
</feature>
<keyword evidence="4" id="KW-0862">Zinc</keyword>
<dbReference type="PROSITE" id="PS51038">
    <property type="entry name" value="BAH"/>
    <property type="match status" value="1"/>
</dbReference>
<dbReference type="Gene3D" id="2.60.120.590">
    <property type="entry name" value="Alpha-ketoglutarate-dependent dioxygenase AlkB-like"/>
    <property type="match status" value="1"/>
</dbReference>
<keyword evidence="3 8" id="KW-0863">Zinc-finger</keyword>
<dbReference type="GO" id="GO:0008270">
    <property type="term" value="F:zinc ion binding"/>
    <property type="evidence" value="ECO:0007669"/>
    <property type="project" value="UniProtKB-KW"/>
</dbReference>
<dbReference type="InterPro" id="IPR019786">
    <property type="entry name" value="Zinc_finger_PHD-type_CS"/>
</dbReference>
<comment type="caution">
    <text evidence="12">The sequence shown here is derived from an EMBL/GenBank/DDBJ whole genome shotgun (WGS) entry which is preliminary data.</text>
</comment>
<dbReference type="InterPro" id="IPR013083">
    <property type="entry name" value="Znf_RING/FYVE/PHD"/>
</dbReference>
<dbReference type="PANTHER" id="PTHR32074">
    <property type="entry name" value="RNA DEMETHYLASE ALKBH5"/>
    <property type="match status" value="1"/>
</dbReference>
<dbReference type="InterPro" id="IPR001025">
    <property type="entry name" value="BAH_dom"/>
</dbReference>
<dbReference type="SMART" id="SM00249">
    <property type="entry name" value="PHD"/>
    <property type="match status" value="1"/>
</dbReference>
<evidence type="ECO:0000256" key="2">
    <source>
        <dbReference type="ARBA" id="ARBA00022723"/>
    </source>
</evidence>
<dbReference type="PROSITE" id="PS50016">
    <property type="entry name" value="ZF_PHD_2"/>
    <property type="match status" value="1"/>
</dbReference>
<dbReference type="InterPro" id="IPR011011">
    <property type="entry name" value="Znf_FYVE_PHD"/>
</dbReference>
<keyword evidence="2" id="KW-0479">Metal-binding</keyword>
<evidence type="ECO:0008006" key="14">
    <source>
        <dbReference type="Google" id="ProtNLM"/>
    </source>
</evidence>
<dbReference type="GO" id="GO:0006397">
    <property type="term" value="P:mRNA processing"/>
    <property type="evidence" value="ECO:0007669"/>
    <property type="project" value="InterPro"/>
</dbReference>
<accession>A0AAW1SVN4</accession>
<reference evidence="12 13" key="1">
    <citation type="journal article" date="2024" name="Nat. Commun.">
        <title>Phylogenomics reveals the evolutionary origins of lichenization in chlorophyte algae.</title>
        <authorList>
            <person name="Puginier C."/>
            <person name="Libourel C."/>
            <person name="Otte J."/>
            <person name="Skaloud P."/>
            <person name="Haon M."/>
            <person name="Grisel S."/>
            <person name="Petersen M."/>
            <person name="Berrin J.G."/>
            <person name="Delaux P.M."/>
            <person name="Dal Grande F."/>
            <person name="Keller J."/>
        </authorList>
    </citation>
    <scope>NUCLEOTIDE SEQUENCE [LARGE SCALE GENOMIC DNA]</scope>
    <source>
        <strain evidence="12 13">SAG 2523</strain>
    </source>
</reference>
<evidence type="ECO:0000256" key="9">
    <source>
        <dbReference type="SAM" id="MobiDB-lite"/>
    </source>
</evidence>
<evidence type="ECO:0000256" key="8">
    <source>
        <dbReference type="PROSITE-ProRule" id="PRU00146"/>
    </source>
</evidence>
<dbReference type="SUPFAM" id="SSF51197">
    <property type="entry name" value="Clavaminate synthase-like"/>
    <property type="match status" value="1"/>
</dbReference>
<dbReference type="Pfam" id="PF00628">
    <property type="entry name" value="PHD"/>
    <property type="match status" value="1"/>
</dbReference>
<keyword evidence="13" id="KW-1185">Reference proteome</keyword>
<dbReference type="InterPro" id="IPR037151">
    <property type="entry name" value="AlkB-like_sf"/>
</dbReference>
<dbReference type="InterPro" id="IPR019787">
    <property type="entry name" value="Znf_PHD-finger"/>
</dbReference>
<protein>
    <recommendedName>
        <fullName evidence="14">PHD-type domain-containing protein</fullName>
    </recommendedName>
</protein>
<dbReference type="GO" id="GO:0005634">
    <property type="term" value="C:nucleus"/>
    <property type="evidence" value="ECO:0007669"/>
    <property type="project" value="TreeGrafter"/>
</dbReference>
<feature type="domain" description="BAH" evidence="11">
    <location>
        <begin position="185"/>
        <end position="301"/>
    </location>
</feature>
<feature type="domain" description="PHD-type" evidence="10">
    <location>
        <begin position="126"/>
        <end position="180"/>
    </location>
</feature>
<sequence>MAIRQQKLLAAQRLSQLFQLEEKELDQRAKRKRSCPLQKKTSKHSFQEVDPGLSQGSSSGTSNGASRQLTACGQANQLSDEADSFTEPPPHAVKITHLTVNSTKLREGDSAYVVTSADFDWETDTREPCALCGQLPEPEDSPAVECDNCLRGYHLSCLQQAGLEEALEQIEWLCDTCRKDGRNPISTSTPAGKLLSGSSSLGLCKIESIWKLPEERDEEGYFSGRWYLLPEETRQGRKGHHHRREVLLSGEGLTASVGTLLLPAEICLTYKSFCRAAACADDIFLCRQGYDLKEERPQKLAALRPLAYDDIDWLHTIHRKPQRLPPDSVTKMAAAALEELQAETNSDTSGMAKTIYQLKHGGYFGVRVYQNMMTAPELAAIEDQVLQMHENRDLLPETAVDLTGQRVSGRVKYMFGARYCNYGAAQEPQVCWDVPPIPDWLQEVARKLDEKLPGLLPSPRLVNMAVVNMYERAGAKLLPHIDSLDLFQRPIISLRLLSDSAVSFGAKMGRCNVKDNRSHRIAYPPPVATTGVVPADRTRWSLRPWAPPQPAGPPAPVCIRVRRQGCHAKSALLYLPNASPHHTPDASGSPTHLPHLV</sequence>
<dbReference type="AlphaFoldDB" id="A0AAW1SVN4"/>
<dbReference type="InterPro" id="IPR001965">
    <property type="entry name" value="Znf_PHD"/>
</dbReference>
<keyword evidence="6" id="KW-0560">Oxidoreductase</keyword>
<feature type="region of interest" description="Disordered" evidence="9">
    <location>
        <begin position="25"/>
        <end position="67"/>
    </location>
</feature>
<dbReference type="GO" id="GO:0035515">
    <property type="term" value="F:oxidative RNA demethylase activity"/>
    <property type="evidence" value="ECO:0007669"/>
    <property type="project" value="InterPro"/>
</dbReference>
<dbReference type="PANTHER" id="PTHR32074:SF2">
    <property type="entry name" value="RNA DEMETHYLASE ALKBH5"/>
    <property type="match status" value="1"/>
</dbReference>
<evidence type="ECO:0000313" key="13">
    <source>
        <dbReference type="Proteomes" id="UP001485043"/>
    </source>
</evidence>
<evidence type="ECO:0000259" key="10">
    <source>
        <dbReference type="PROSITE" id="PS50016"/>
    </source>
</evidence>
<evidence type="ECO:0000313" key="12">
    <source>
        <dbReference type="EMBL" id="KAK9861342.1"/>
    </source>
</evidence>
<dbReference type="InterPro" id="IPR043151">
    <property type="entry name" value="BAH_sf"/>
</dbReference>
<dbReference type="GO" id="GO:0006406">
    <property type="term" value="P:mRNA export from nucleus"/>
    <property type="evidence" value="ECO:0007669"/>
    <property type="project" value="TreeGrafter"/>
</dbReference>
<evidence type="ECO:0000256" key="6">
    <source>
        <dbReference type="ARBA" id="ARBA00023002"/>
    </source>
</evidence>
<gene>
    <name evidence="12" type="ORF">WJX84_012377</name>
</gene>
<keyword evidence="7" id="KW-0408">Iron</keyword>
<dbReference type="PROSITE" id="PS01359">
    <property type="entry name" value="ZF_PHD_1"/>
    <property type="match status" value="1"/>
</dbReference>
<evidence type="ECO:0000256" key="1">
    <source>
        <dbReference type="ARBA" id="ARBA00007879"/>
    </source>
</evidence>
<dbReference type="SUPFAM" id="SSF57903">
    <property type="entry name" value="FYVE/PHD zinc finger"/>
    <property type="match status" value="1"/>
</dbReference>
<dbReference type="EMBL" id="JALJOV010000775">
    <property type="protein sequence ID" value="KAK9861342.1"/>
    <property type="molecule type" value="Genomic_DNA"/>
</dbReference>
<evidence type="ECO:0000256" key="5">
    <source>
        <dbReference type="ARBA" id="ARBA00022964"/>
    </source>
</evidence>
<name>A0AAW1SVN4_9CHLO</name>
<feature type="compositionally biased region" description="Polar residues" evidence="9">
    <location>
        <begin position="54"/>
        <end position="67"/>
    </location>
</feature>
<dbReference type="Gene3D" id="3.30.40.10">
    <property type="entry name" value="Zinc/RING finger domain, C3HC4 (zinc finger)"/>
    <property type="match status" value="1"/>
</dbReference>
<dbReference type="Proteomes" id="UP001485043">
    <property type="component" value="Unassembled WGS sequence"/>
</dbReference>
<dbReference type="InterPro" id="IPR032860">
    <property type="entry name" value="ALKBH5"/>
</dbReference>
<evidence type="ECO:0000259" key="11">
    <source>
        <dbReference type="PROSITE" id="PS51038"/>
    </source>
</evidence>
<evidence type="ECO:0000256" key="7">
    <source>
        <dbReference type="ARBA" id="ARBA00023004"/>
    </source>
</evidence>
<evidence type="ECO:0000256" key="3">
    <source>
        <dbReference type="ARBA" id="ARBA00022771"/>
    </source>
</evidence>
<organism evidence="12 13">
    <name type="scientific">Apatococcus fuscideae</name>
    <dbReference type="NCBI Taxonomy" id="2026836"/>
    <lineage>
        <taxon>Eukaryota</taxon>
        <taxon>Viridiplantae</taxon>
        <taxon>Chlorophyta</taxon>
        <taxon>core chlorophytes</taxon>
        <taxon>Trebouxiophyceae</taxon>
        <taxon>Chlorellales</taxon>
        <taxon>Chlorellaceae</taxon>
        <taxon>Apatococcus</taxon>
    </lineage>
</organism>